<dbReference type="GO" id="GO:0071944">
    <property type="term" value="C:cell periphery"/>
    <property type="evidence" value="ECO:0007669"/>
    <property type="project" value="UniProtKB-ARBA"/>
</dbReference>
<comment type="caution">
    <text evidence="7">The sequence shown here is derived from an EMBL/GenBank/DDBJ whole genome shotgun (WGS) entry which is preliminary data.</text>
</comment>
<dbReference type="EMBL" id="LFJN01000025">
    <property type="protein sequence ID" value="KPI37274.1"/>
    <property type="molecule type" value="Genomic_DNA"/>
</dbReference>
<keyword evidence="2 6" id="KW-0812">Transmembrane</keyword>
<dbReference type="GeneID" id="28733341"/>
<keyword evidence="8" id="KW-1185">Reference proteome</keyword>
<evidence type="ECO:0000313" key="8">
    <source>
        <dbReference type="Proteomes" id="UP000038010"/>
    </source>
</evidence>
<evidence type="ECO:0000256" key="3">
    <source>
        <dbReference type="ARBA" id="ARBA00022989"/>
    </source>
</evidence>
<feature type="region of interest" description="Disordered" evidence="5">
    <location>
        <begin position="143"/>
        <end position="174"/>
    </location>
</feature>
<gene>
    <name evidence="7" type="ORF">AB675_1561</name>
</gene>
<organism evidence="7 8">
    <name type="scientific">Cyphellophora attinorum</name>
    <dbReference type="NCBI Taxonomy" id="1664694"/>
    <lineage>
        <taxon>Eukaryota</taxon>
        <taxon>Fungi</taxon>
        <taxon>Dikarya</taxon>
        <taxon>Ascomycota</taxon>
        <taxon>Pezizomycotina</taxon>
        <taxon>Eurotiomycetes</taxon>
        <taxon>Chaetothyriomycetidae</taxon>
        <taxon>Chaetothyriales</taxon>
        <taxon>Cyphellophoraceae</taxon>
        <taxon>Cyphellophora</taxon>
    </lineage>
</organism>
<dbReference type="STRING" id="1664694.A0A0N1HPQ7"/>
<dbReference type="InterPro" id="IPR051694">
    <property type="entry name" value="Immunoregulatory_rcpt-like"/>
</dbReference>
<dbReference type="VEuPathDB" id="FungiDB:AB675_1561"/>
<dbReference type="GO" id="GO:0016020">
    <property type="term" value="C:membrane"/>
    <property type="evidence" value="ECO:0007669"/>
    <property type="project" value="UniProtKB-SubCell"/>
</dbReference>
<evidence type="ECO:0000256" key="6">
    <source>
        <dbReference type="SAM" id="Phobius"/>
    </source>
</evidence>
<comment type="subcellular location">
    <subcellularLocation>
        <location evidence="1">Membrane</location>
        <topology evidence="1">Single-pass membrane protein</topology>
    </subcellularLocation>
</comment>
<dbReference type="OrthoDB" id="5215637at2759"/>
<feature type="compositionally biased region" description="Polar residues" evidence="5">
    <location>
        <begin position="222"/>
        <end position="232"/>
    </location>
</feature>
<feature type="region of interest" description="Disordered" evidence="5">
    <location>
        <begin position="218"/>
        <end position="279"/>
    </location>
</feature>
<evidence type="ECO:0000256" key="1">
    <source>
        <dbReference type="ARBA" id="ARBA00004167"/>
    </source>
</evidence>
<dbReference type="PANTHER" id="PTHR15549:SF33">
    <property type="entry name" value="MEMBRANE PROTEIN WSC4, PUTATIVE (AFU_ORTHOLOGUE AFUA_5G09020)-RELATED"/>
    <property type="match status" value="1"/>
</dbReference>
<reference evidence="7 8" key="1">
    <citation type="submission" date="2015-06" db="EMBL/GenBank/DDBJ databases">
        <title>Draft genome of the ant-associated black yeast Phialophora attae CBS 131958.</title>
        <authorList>
            <person name="Moreno L.F."/>
            <person name="Stielow B.J."/>
            <person name="de Hoog S."/>
            <person name="Vicente V.A."/>
            <person name="Weiss V.A."/>
            <person name="de Vries M."/>
            <person name="Cruz L.M."/>
            <person name="Souza E.M."/>
        </authorList>
    </citation>
    <scope>NUCLEOTIDE SEQUENCE [LARGE SCALE GENOMIC DNA]</scope>
    <source>
        <strain evidence="7 8">CBS 131958</strain>
    </source>
</reference>
<protein>
    <submittedName>
        <fullName evidence="7">Uncharacterized protein</fullName>
    </submittedName>
</protein>
<evidence type="ECO:0000313" key="7">
    <source>
        <dbReference type="EMBL" id="KPI37274.1"/>
    </source>
</evidence>
<dbReference type="CDD" id="cd12087">
    <property type="entry name" value="TM_EGFR-like"/>
    <property type="match status" value="1"/>
</dbReference>
<sequence length="279" mass="29003">MTTCWRKQDGNIGNWTGLGLVPCAEPANNNDVVECCGTDSQCLGSGICYTPELNTDGGQSQFYMAGCSSETYADTDACKDMCTQFARSDVVYRSSDELWHCCGVGADGRATCSTPTDNTFNAAEPEALLAAYSSSLTASTSSSTIATSSSTTTSSATATATPSTSPTAAPSNNSSSLGTGAIAGIAVGAGVALLAGLLFWYTRRRMSASRKEHTGLDGFFQVPQTSPGTSPVASPAPPYEKNPGAEVGTDYPRQELPAAKPRQELSTGNLEERRFEMAG</sequence>
<keyword evidence="3 6" id="KW-1133">Transmembrane helix</keyword>
<dbReference type="AlphaFoldDB" id="A0A0N1HPQ7"/>
<keyword evidence="4 6" id="KW-0472">Membrane</keyword>
<feature type="compositionally biased region" description="Basic and acidic residues" evidence="5">
    <location>
        <begin position="270"/>
        <end position="279"/>
    </location>
</feature>
<accession>A0A0N1HPQ7</accession>
<evidence type="ECO:0000256" key="5">
    <source>
        <dbReference type="SAM" id="MobiDB-lite"/>
    </source>
</evidence>
<feature type="transmembrane region" description="Helical" evidence="6">
    <location>
        <begin position="180"/>
        <end position="201"/>
    </location>
</feature>
<name>A0A0N1HPQ7_9EURO</name>
<dbReference type="RefSeq" id="XP_017997237.1">
    <property type="nucleotide sequence ID" value="XM_018141461.1"/>
</dbReference>
<evidence type="ECO:0000256" key="2">
    <source>
        <dbReference type="ARBA" id="ARBA00022692"/>
    </source>
</evidence>
<dbReference type="PANTHER" id="PTHR15549">
    <property type="entry name" value="PAIRED IMMUNOGLOBULIN-LIKE TYPE 2 RECEPTOR"/>
    <property type="match status" value="1"/>
</dbReference>
<proteinExistence type="predicted"/>
<dbReference type="Proteomes" id="UP000038010">
    <property type="component" value="Unassembled WGS sequence"/>
</dbReference>
<evidence type="ECO:0000256" key="4">
    <source>
        <dbReference type="ARBA" id="ARBA00023136"/>
    </source>
</evidence>